<dbReference type="SUPFAM" id="SSF50249">
    <property type="entry name" value="Nucleic acid-binding proteins"/>
    <property type="match status" value="1"/>
</dbReference>
<dbReference type="InterPro" id="IPR030390">
    <property type="entry name" value="MeTrfase_TrmA_AS"/>
</dbReference>
<dbReference type="Gene3D" id="3.40.50.150">
    <property type="entry name" value="Vaccinia Virus protein VP39"/>
    <property type="match status" value="1"/>
</dbReference>
<accession>A0A542ZWI0</accession>
<dbReference type="Pfam" id="PF01938">
    <property type="entry name" value="TRAM"/>
    <property type="match status" value="1"/>
</dbReference>
<dbReference type="Proteomes" id="UP000315389">
    <property type="component" value="Unassembled WGS sequence"/>
</dbReference>
<evidence type="ECO:0000256" key="3">
    <source>
        <dbReference type="ARBA" id="ARBA00022691"/>
    </source>
</evidence>
<dbReference type="PANTHER" id="PTHR11061">
    <property type="entry name" value="RNA M5U METHYLTRANSFERASE"/>
    <property type="match status" value="1"/>
</dbReference>
<evidence type="ECO:0000256" key="1">
    <source>
        <dbReference type="ARBA" id="ARBA00022603"/>
    </source>
</evidence>
<sequence length="422" mass="45160">MTTTQSAAHYPGDLIEVTVGAPAHGGHCVARLDGRVVFVRHAIEGERAVVRLTETARKGFWRGDAMQILEPSPDRVTPAWSHAGPDGVGGAELAHVAPAAARAWKSRVLTEQFKRLAKMDVDVPVAAIDGDDEARSMGYRTRVQLVAGESGRAGMRAFRSHRVVELDEIPLATEAASQLLAEEDVFGREWKPGTLITAVAPADGSPGMILVDDVPWHHGRADRRPNARQTVAESVRVGEDDFSYRVAAAGFWQVHRAAPATLVDAVLDLAGRGELAGEDVIDLYSGAGLFTQPLARAAGSAGSVLAVESGQRALRDARRNLREYGNVQFVEGRVEQVFSADSPARADLVVLDPPRAGAGRHVVDAIASGGAPSVVYVACDPASLARDVATFAEHGYRLQEMRAFDIFPATHHFESVALLVRD</sequence>
<comment type="similarity">
    <text evidence="4">Belongs to the class I-like SAM-binding methyltransferase superfamily. RNA M5U methyltransferase family.</text>
</comment>
<evidence type="ECO:0000259" key="6">
    <source>
        <dbReference type="PROSITE" id="PS50926"/>
    </source>
</evidence>
<dbReference type="InterPro" id="IPR010280">
    <property type="entry name" value="U5_MeTrfase_fam"/>
</dbReference>
<dbReference type="GO" id="GO:0070475">
    <property type="term" value="P:rRNA base methylation"/>
    <property type="evidence" value="ECO:0007669"/>
    <property type="project" value="TreeGrafter"/>
</dbReference>
<reference evidence="7 8" key="1">
    <citation type="submission" date="2019-06" db="EMBL/GenBank/DDBJ databases">
        <title>Sequencing the genomes of 1000 actinobacteria strains.</title>
        <authorList>
            <person name="Klenk H.-P."/>
        </authorList>
    </citation>
    <scope>NUCLEOTIDE SEQUENCE [LARGE SCALE GENOMIC DNA]</scope>
    <source>
        <strain evidence="7 8">DSM 4813</strain>
    </source>
</reference>
<dbReference type="PANTHER" id="PTHR11061:SF30">
    <property type="entry name" value="TRNA (URACIL(54)-C(5))-METHYLTRANSFERASE"/>
    <property type="match status" value="1"/>
</dbReference>
<evidence type="ECO:0000313" key="7">
    <source>
        <dbReference type="EMBL" id="TQL64540.1"/>
    </source>
</evidence>
<evidence type="ECO:0000256" key="4">
    <source>
        <dbReference type="PROSITE-ProRule" id="PRU01024"/>
    </source>
</evidence>
<dbReference type="InterPro" id="IPR029063">
    <property type="entry name" value="SAM-dependent_MTases_sf"/>
</dbReference>
<dbReference type="CDD" id="cd02440">
    <property type="entry name" value="AdoMet_MTases"/>
    <property type="match status" value="1"/>
</dbReference>
<feature type="binding site" evidence="4">
    <location>
        <position position="308"/>
    </location>
    <ligand>
        <name>S-adenosyl-L-methionine</name>
        <dbReference type="ChEBI" id="CHEBI:59789"/>
    </ligand>
</feature>
<keyword evidence="1 4" id="KW-0489">Methyltransferase</keyword>
<feature type="binding site" evidence="4">
    <location>
        <position position="253"/>
    </location>
    <ligand>
        <name>S-adenosyl-L-methionine</name>
        <dbReference type="ChEBI" id="CHEBI:59789"/>
    </ligand>
</feature>
<feature type="domain" description="TRAM" evidence="6">
    <location>
        <begin position="8"/>
        <end position="67"/>
    </location>
</feature>
<evidence type="ECO:0000256" key="2">
    <source>
        <dbReference type="ARBA" id="ARBA00022679"/>
    </source>
</evidence>
<comment type="caution">
    <text evidence="7">The sequence shown here is derived from an EMBL/GenBank/DDBJ whole genome shotgun (WGS) entry which is preliminary data.</text>
</comment>
<dbReference type="GO" id="GO:0070041">
    <property type="term" value="F:rRNA (uridine-C5-)-methyltransferase activity"/>
    <property type="evidence" value="ECO:0007669"/>
    <property type="project" value="TreeGrafter"/>
</dbReference>
<dbReference type="InterPro" id="IPR002792">
    <property type="entry name" value="TRAM_dom"/>
</dbReference>
<feature type="binding site" evidence="4">
    <location>
        <position position="352"/>
    </location>
    <ligand>
        <name>S-adenosyl-L-methionine</name>
        <dbReference type="ChEBI" id="CHEBI:59789"/>
    </ligand>
</feature>
<feature type="binding site" evidence="4">
    <location>
        <position position="284"/>
    </location>
    <ligand>
        <name>S-adenosyl-L-methionine</name>
        <dbReference type="ChEBI" id="CHEBI:59789"/>
    </ligand>
</feature>
<feature type="active site" description="Nucleophile" evidence="4">
    <location>
        <position position="379"/>
    </location>
</feature>
<organism evidence="7 8">
    <name type="scientific">Rarobacter faecitabidus</name>
    <dbReference type="NCBI Taxonomy" id="13243"/>
    <lineage>
        <taxon>Bacteria</taxon>
        <taxon>Bacillati</taxon>
        <taxon>Actinomycetota</taxon>
        <taxon>Actinomycetes</taxon>
        <taxon>Micrococcales</taxon>
        <taxon>Rarobacteraceae</taxon>
        <taxon>Rarobacter</taxon>
    </lineage>
</organism>
<dbReference type="PROSITE" id="PS50926">
    <property type="entry name" value="TRAM"/>
    <property type="match status" value="1"/>
</dbReference>
<evidence type="ECO:0000313" key="8">
    <source>
        <dbReference type="Proteomes" id="UP000315389"/>
    </source>
</evidence>
<dbReference type="OrthoDB" id="9804590at2"/>
<keyword evidence="8" id="KW-1185">Reference proteome</keyword>
<name>A0A542ZWI0_RARFA</name>
<dbReference type="RefSeq" id="WP_142119557.1">
    <property type="nucleotide sequence ID" value="NZ_BAAASV010000007.1"/>
</dbReference>
<dbReference type="PROSITE" id="PS51687">
    <property type="entry name" value="SAM_MT_RNA_M5U"/>
    <property type="match status" value="1"/>
</dbReference>
<protein>
    <submittedName>
        <fullName evidence="7">23S rRNA m(5)U-1939 methyltransferase</fullName>
    </submittedName>
</protein>
<proteinExistence type="inferred from homology"/>
<keyword evidence="2 4" id="KW-0808">Transferase</keyword>
<dbReference type="EMBL" id="VFOS01000001">
    <property type="protein sequence ID" value="TQL64540.1"/>
    <property type="molecule type" value="Genomic_DNA"/>
</dbReference>
<gene>
    <name evidence="7" type="ORF">FB461_1046</name>
</gene>
<feature type="active site" evidence="5">
    <location>
        <position position="379"/>
    </location>
</feature>
<keyword evidence="3 4" id="KW-0949">S-adenosyl-L-methionine</keyword>
<dbReference type="SUPFAM" id="SSF53335">
    <property type="entry name" value="S-adenosyl-L-methionine-dependent methyltransferases"/>
    <property type="match status" value="1"/>
</dbReference>
<dbReference type="Gene3D" id="2.40.50.140">
    <property type="entry name" value="Nucleic acid-binding proteins"/>
    <property type="match status" value="1"/>
</dbReference>
<dbReference type="InterPro" id="IPR012340">
    <property type="entry name" value="NA-bd_OB-fold"/>
</dbReference>
<dbReference type="AlphaFoldDB" id="A0A542ZWI0"/>
<dbReference type="PROSITE" id="PS01230">
    <property type="entry name" value="TRMA_1"/>
    <property type="match status" value="1"/>
</dbReference>
<evidence type="ECO:0000256" key="5">
    <source>
        <dbReference type="PROSITE-ProRule" id="PRU10015"/>
    </source>
</evidence>
<dbReference type="Pfam" id="PF05958">
    <property type="entry name" value="tRNA_U5-meth_tr"/>
    <property type="match status" value="1"/>
</dbReference>